<evidence type="ECO:0000313" key="2">
    <source>
        <dbReference type="EMBL" id="SPD00678.1"/>
    </source>
</evidence>
<dbReference type="EMBL" id="OIVN01002112">
    <property type="protein sequence ID" value="SPD00678.1"/>
    <property type="molecule type" value="Genomic_DNA"/>
</dbReference>
<dbReference type="SUPFAM" id="SSF56672">
    <property type="entry name" value="DNA/RNA polymerases"/>
    <property type="match status" value="1"/>
</dbReference>
<organism evidence="2">
    <name type="scientific">Fagus sylvatica</name>
    <name type="common">Beechnut</name>
    <dbReference type="NCBI Taxonomy" id="28930"/>
    <lineage>
        <taxon>Eukaryota</taxon>
        <taxon>Viridiplantae</taxon>
        <taxon>Streptophyta</taxon>
        <taxon>Embryophyta</taxon>
        <taxon>Tracheophyta</taxon>
        <taxon>Spermatophyta</taxon>
        <taxon>Magnoliopsida</taxon>
        <taxon>eudicotyledons</taxon>
        <taxon>Gunneridae</taxon>
        <taxon>Pentapetalae</taxon>
        <taxon>rosids</taxon>
        <taxon>fabids</taxon>
        <taxon>Fagales</taxon>
        <taxon>Fagaceae</taxon>
        <taxon>Fagus</taxon>
    </lineage>
</organism>
<sequence>MQDEYDGLIRQGNWSLVPPPTNHNIVGCKWVYKLKTHSDGSIAKYKARLVAKGFHQQHGIDFDETFSPVIQSPTVRMILSLAVSLHWPLRQINVSNAFLHGILKEEVYMSQPQGYTDPQNPHYFGFVASTADSSLFIYKTKTTIAYLLLYVDDIVLTSNTPTYFDQPIQHLSSVFELKDLGPLHYFLGIQVTCDSSGLNLSQAKYVIALLHKHNMFHTKPISTPCTPNTHLSLHDGAKFPDPHAYRSLVGTLHYLTFTSPDLSFAVHQIYQYVASPTSVHLMAAKRILKYLKDWAGDLDDRRSTSGLLVYLGPNPITWSAKKQLTVSRSSTESEYRALALASAELCWLQTLLKDLGVFISTAPILWCDNIFALAIPSNPVFHARAKTHRSGFPFCSRKGSSQGCCSKICLYT</sequence>
<dbReference type="PANTHER" id="PTHR11439">
    <property type="entry name" value="GAG-POL-RELATED RETROTRANSPOSON"/>
    <property type="match status" value="1"/>
</dbReference>
<feature type="domain" description="Reverse transcriptase Ty1/copia-type" evidence="1">
    <location>
        <begin position="125"/>
        <end position="225"/>
    </location>
</feature>
<proteinExistence type="predicted"/>
<protein>
    <recommendedName>
        <fullName evidence="1">Reverse transcriptase Ty1/copia-type domain-containing protein</fullName>
    </recommendedName>
</protein>
<dbReference type="InterPro" id="IPR043502">
    <property type="entry name" value="DNA/RNA_pol_sf"/>
</dbReference>
<dbReference type="AlphaFoldDB" id="A0A2N9GMI6"/>
<feature type="domain" description="Reverse transcriptase Ty1/copia-type" evidence="1">
    <location>
        <begin position="13"/>
        <end position="117"/>
    </location>
</feature>
<reference evidence="2" key="1">
    <citation type="submission" date="2018-02" db="EMBL/GenBank/DDBJ databases">
        <authorList>
            <person name="Cohen D.B."/>
            <person name="Kent A.D."/>
        </authorList>
    </citation>
    <scope>NUCLEOTIDE SEQUENCE</scope>
</reference>
<dbReference type="CDD" id="cd09272">
    <property type="entry name" value="RNase_HI_RT_Ty1"/>
    <property type="match status" value="1"/>
</dbReference>
<dbReference type="Pfam" id="PF07727">
    <property type="entry name" value="RVT_2"/>
    <property type="match status" value="2"/>
</dbReference>
<dbReference type="InterPro" id="IPR013103">
    <property type="entry name" value="RVT_2"/>
</dbReference>
<dbReference type="PANTHER" id="PTHR11439:SF500">
    <property type="entry name" value="RNA-DIRECTED DNA POLYMERASE"/>
    <property type="match status" value="1"/>
</dbReference>
<name>A0A2N9GMI6_FAGSY</name>
<gene>
    <name evidence="2" type="ORF">FSB_LOCUS28560</name>
</gene>
<accession>A0A2N9GMI6</accession>
<evidence type="ECO:0000259" key="1">
    <source>
        <dbReference type="Pfam" id="PF07727"/>
    </source>
</evidence>